<dbReference type="Proteomes" id="UP000886721">
    <property type="component" value="Unassembled WGS sequence"/>
</dbReference>
<dbReference type="InterPro" id="IPR006140">
    <property type="entry name" value="D-isomer_DH_NAD-bd"/>
</dbReference>
<proteinExistence type="inferred from homology"/>
<reference evidence="7" key="1">
    <citation type="journal article" date="2021" name="PeerJ">
        <title>Extensive microbial diversity within the chicken gut microbiome revealed by metagenomics and culture.</title>
        <authorList>
            <person name="Gilroy R."/>
            <person name="Ravi A."/>
            <person name="Getino M."/>
            <person name="Pursley I."/>
            <person name="Horton D.L."/>
            <person name="Alikhan N.F."/>
            <person name="Baker D."/>
            <person name="Gharbi K."/>
            <person name="Hall N."/>
            <person name="Watson M."/>
            <person name="Adriaenssens E.M."/>
            <person name="Foster-Nyarko E."/>
            <person name="Jarju S."/>
            <person name="Secka A."/>
            <person name="Antonio M."/>
            <person name="Oren A."/>
            <person name="Chaudhuri R.R."/>
            <person name="La Ragione R."/>
            <person name="Hildebrand F."/>
            <person name="Pallen M.J."/>
        </authorList>
    </citation>
    <scope>NUCLEOTIDE SEQUENCE</scope>
    <source>
        <strain evidence="7">CHK191-13928</strain>
    </source>
</reference>
<comment type="caution">
    <text evidence="7">The sequence shown here is derived from an EMBL/GenBank/DDBJ whole genome shotgun (WGS) entry which is preliminary data.</text>
</comment>
<sequence length="336" mass="37753">MRKCVAVGDMFIHPDDFRQAFEQYPIFDTCRYITWKEDADRQEARAIIRRIETEGSMAYPPDQQLLREIEDAEAVFLHLCPISREVIERAKHLKYILTCRGGVENIDMEAAGENGVTVVNCPEHNAYAVAEYTIGLMICEMRSIARADRALKNGEWREQYPNSGKIREMRNISIGLIGFGTIGRLVAERLKGFGSRILIHDPFVAAEEIEKEGYLPMEKEDLLREADVVSLHGRIGPGEPPLIGAKELKMMKKDAYLINTARAALVDMDALYQALKEEEILGAAIDVFPTEPIAPDDPLAHLDHVTAGNHRGGDTLESYTKAPEAVLLKLQEQYGE</sequence>
<protein>
    <submittedName>
        <fullName evidence="7">2-hydroxyacid dehydrogenase</fullName>
    </submittedName>
</protein>
<reference evidence="7" key="2">
    <citation type="submission" date="2021-04" db="EMBL/GenBank/DDBJ databases">
        <authorList>
            <person name="Gilroy R."/>
        </authorList>
    </citation>
    <scope>NUCLEOTIDE SEQUENCE</scope>
    <source>
        <strain evidence="7">CHK191-13928</strain>
    </source>
</reference>
<dbReference type="PANTHER" id="PTHR42789:SF1">
    <property type="entry name" value="D-ISOMER SPECIFIC 2-HYDROXYACID DEHYDROGENASE FAMILY PROTEIN (AFU_ORTHOLOGUE AFUA_6G10090)"/>
    <property type="match status" value="1"/>
</dbReference>
<dbReference type="AlphaFoldDB" id="A0A9D1WY27"/>
<dbReference type="GO" id="GO:0016616">
    <property type="term" value="F:oxidoreductase activity, acting on the CH-OH group of donors, NAD or NADP as acceptor"/>
    <property type="evidence" value="ECO:0007669"/>
    <property type="project" value="InterPro"/>
</dbReference>
<feature type="domain" description="D-isomer specific 2-hydroxyacid dehydrogenase NAD-binding" evidence="6">
    <location>
        <begin position="134"/>
        <end position="312"/>
    </location>
</feature>
<keyword evidence="3" id="KW-0520">NAD</keyword>
<evidence type="ECO:0000256" key="2">
    <source>
        <dbReference type="ARBA" id="ARBA00023002"/>
    </source>
</evidence>
<keyword evidence="2 4" id="KW-0560">Oxidoreductase</keyword>
<evidence type="ECO:0000313" key="8">
    <source>
        <dbReference type="Proteomes" id="UP000886721"/>
    </source>
</evidence>
<dbReference type="InterPro" id="IPR006139">
    <property type="entry name" value="D-isomer_2_OHA_DH_cat_dom"/>
</dbReference>
<evidence type="ECO:0000259" key="5">
    <source>
        <dbReference type="Pfam" id="PF00389"/>
    </source>
</evidence>
<dbReference type="Pfam" id="PF00389">
    <property type="entry name" value="2-Hacid_dh"/>
    <property type="match status" value="1"/>
</dbReference>
<dbReference type="PANTHER" id="PTHR42789">
    <property type="entry name" value="D-ISOMER SPECIFIC 2-HYDROXYACID DEHYDROGENASE FAMILY PROTEIN (AFU_ORTHOLOGUE AFUA_6G10090)"/>
    <property type="match status" value="1"/>
</dbReference>
<comment type="similarity">
    <text evidence="1 4">Belongs to the D-isomer specific 2-hydroxyacid dehydrogenase family.</text>
</comment>
<dbReference type="CDD" id="cd12171">
    <property type="entry name" value="2-Hacid_dh_10"/>
    <property type="match status" value="1"/>
</dbReference>
<dbReference type="InterPro" id="IPR036291">
    <property type="entry name" value="NAD(P)-bd_dom_sf"/>
</dbReference>
<evidence type="ECO:0000259" key="6">
    <source>
        <dbReference type="Pfam" id="PF02826"/>
    </source>
</evidence>
<feature type="domain" description="D-isomer specific 2-hydroxyacid dehydrogenase catalytic" evidence="5">
    <location>
        <begin position="59"/>
        <end position="313"/>
    </location>
</feature>
<evidence type="ECO:0000256" key="4">
    <source>
        <dbReference type="RuleBase" id="RU003719"/>
    </source>
</evidence>
<dbReference type="GO" id="GO:0051287">
    <property type="term" value="F:NAD binding"/>
    <property type="evidence" value="ECO:0007669"/>
    <property type="project" value="InterPro"/>
</dbReference>
<dbReference type="Gene3D" id="3.40.50.720">
    <property type="entry name" value="NAD(P)-binding Rossmann-like Domain"/>
    <property type="match status" value="2"/>
</dbReference>
<evidence type="ECO:0000313" key="7">
    <source>
        <dbReference type="EMBL" id="HIX68926.1"/>
    </source>
</evidence>
<dbReference type="SUPFAM" id="SSF51735">
    <property type="entry name" value="NAD(P)-binding Rossmann-fold domains"/>
    <property type="match status" value="1"/>
</dbReference>
<dbReference type="InterPro" id="IPR050857">
    <property type="entry name" value="D-2-hydroxyacid_DH"/>
</dbReference>
<evidence type="ECO:0000256" key="1">
    <source>
        <dbReference type="ARBA" id="ARBA00005854"/>
    </source>
</evidence>
<gene>
    <name evidence="7" type="ORF">H9735_12500</name>
</gene>
<evidence type="ECO:0000256" key="3">
    <source>
        <dbReference type="ARBA" id="ARBA00023027"/>
    </source>
</evidence>
<organism evidence="7 8">
    <name type="scientific">Candidatus Anaerostipes excrementavium</name>
    <dbReference type="NCBI Taxonomy" id="2838463"/>
    <lineage>
        <taxon>Bacteria</taxon>
        <taxon>Bacillati</taxon>
        <taxon>Bacillota</taxon>
        <taxon>Clostridia</taxon>
        <taxon>Lachnospirales</taxon>
        <taxon>Lachnospiraceae</taxon>
        <taxon>Anaerostipes</taxon>
    </lineage>
</organism>
<dbReference type="EMBL" id="DXEM01000037">
    <property type="protein sequence ID" value="HIX68926.1"/>
    <property type="molecule type" value="Genomic_DNA"/>
</dbReference>
<name>A0A9D1WY27_9FIRM</name>
<dbReference type="SUPFAM" id="SSF52283">
    <property type="entry name" value="Formate/glycerate dehydrogenase catalytic domain-like"/>
    <property type="match status" value="1"/>
</dbReference>
<accession>A0A9D1WY27</accession>
<dbReference type="Pfam" id="PF02826">
    <property type="entry name" value="2-Hacid_dh_C"/>
    <property type="match status" value="1"/>
</dbReference>